<evidence type="ECO:0000256" key="1">
    <source>
        <dbReference type="SAM" id="MobiDB-lite"/>
    </source>
</evidence>
<dbReference type="EMBL" id="LR796619">
    <property type="protein sequence ID" value="CAB4154699.1"/>
    <property type="molecule type" value="Genomic_DNA"/>
</dbReference>
<sequence>MAEKVIGFTLKVNGVEQTVKSIDDLDKSISELEATLKSAEFGSAQFKAVEQDLVKARSAKEDLDKSLEGRGAEKRLQGLVGIAESLGGAFAIASQASALFGKENTQIAAAEAKAQQALAVVMGIRAIKEGLLNSTLERKLIVEKAAAAGTILLNTVNKAFNLTLSMNPIGLIVTALGLLVVGVMAAIGPIKKIISQFDFLGDAIQWTIDKARDLASWLSFGLIDDAATAKTRDNSEKMIEDLDDVSSAANKNIAAQKRRLDLMAAQGATEEQLLAQKKRINAEEVASRQNAINALLKLQQIDGELDDDKKKKLTELQEAVKDLNNQAAIEQATYNKKIQDDQKAANEKAAEKQKERSDKYKEHLKEIKDATIESEQKIIELRQKAELDAIKDEDQKARRTLEIQQETAQKELQIEIDKYAKKKNLSMEEQKLVNSLYAQQKQLTATQGQETQNLLDDQANVKKEKEATFQKELKDLKDQSFLLSIEDERARATAELELDLQTQIAEIQQSELSEQQKGEKIAVVREINNQAKIEQEAGFKQKDMEDQMAFNDFLIGEESTTYAEKLALNEENARLITEMTFENENQRTMALAANAKARADIDAAAAAAKEANLNAINGLLQNASALVGKDTVAGKALAVASTTIDTYQSAMKAYKSLVGIPIVGPALAAVAAGVAVAGGLLNIKKIVAVQVPAPSAGGGGGGGGGAAPAPAASKFASGGLVTGPGSGFSDSIPAMLSNGESVINANSTSMFSGLLNQINQAGGGAPIGDNNQQPMQQMTPIIKTYVVASDMSSQQEADKRITDLAKI</sequence>
<feature type="transmembrane region" description="Helical" evidence="2">
    <location>
        <begin position="657"/>
        <end position="681"/>
    </location>
</feature>
<proteinExistence type="predicted"/>
<dbReference type="EMBL" id="LR796289">
    <property type="protein sequence ID" value="CAB4134673.1"/>
    <property type="molecule type" value="Genomic_DNA"/>
</dbReference>
<protein>
    <submittedName>
        <fullName evidence="4">Uncharacterized protein</fullName>
    </submittedName>
</protein>
<feature type="transmembrane region" description="Helical" evidence="2">
    <location>
        <begin position="169"/>
        <end position="190"/>
    </location>
</feature>
<evidence type="ECO:0000256" key="2">
    <source>
        <dbReference type="SAM" id="Phobius"/>
    </source>
</evidence>
<organism evidence="4">
    <name type="scientific">uncultured Caudovirales phage</name>
    <dbReference type="NCBI Taxonomy" id="2100421"/>
    <lineage>
        <taxon>Viruses</taxon>
        <taxon>Duplodnaviria</taxon>
        <taxon>Heunggongvirae</taxon>
        <taxon>Uroviricota</taxon>
        <taxon>Caudoviricetes</taxon>
        <taxon>Peduoviridae</taxon>
        <taxon>Maltschvirus</taxon>
        <taxon>Maltschvirus maltsch</taxon>
    </lineage>
</organism>
<evidence type="ECO:0000313" key="3">
    <source>
        <dbReference type="EMBL" id="CAB4134673.1"/>
    </source>
</evidence>
<keyword evidence="2" id="KW-0812">Transmembrane</keyword>
<evidence type="ECO:0000313" key="4">
    <source>
        <dbReference type="EMBL" id="CAB4154699.1"/>
    </source>
</evidence>
<feature type="region of interest" description="Disordered" evidence="1">
    <location>
        <begin position="337"/>
        <end position="360"/>
    </location>
</feature>
<accession>A0A6J5N6H6</accession>
<keyword evidence="2" id="KW-1133">Transmembrane helix</keyword>
<gene>
    <name evidence="3" type="ORF">UFOVP282_13</name>
    <name evidence="4" type="ORF">UFOVP643_22</name>
</gene>
<keyword evidence="2" id="KW-0472">Membrane</keyword>
<name>A0A6J5N6H6_9CAUD</name>
<reference evidence="4" key="1">
    <citation type="submission" date="2020-04" db="EMBL/GenBank/DDBJ databases">
        <authorList>
            <person name="Chiriac C."/>
            <person name="Salcher M."/>
            <person name="Ghai R."/>
            <person name="Kavagutti S V."/>
        </authorList>
    </citation>
    <scope>NUCLEOTIDE SEQUENCE</scope>
</reference>